<dbReference type="Proteomes" id="UP000886595">
    <property type="component" value="Unassembled WGS sequence"/>
</dbReference>
<evidence type="ECO:0000313" key="2">
    <source>
        <dbReference type="Proteomes" id="UP000886595"/>
    </source>
</evidence>
<dbReference type="EMBL" id="JAAMPC010000014">
    <property type="protein sequence ID" value="KAG2261047.1"/>
    <property type="molecule type" value="Genomic_DNA"/>
</dbReference>
<evidence type="ECO:0000313" key="1">
    <source>
        <dbReference type="EMBL" id="KAG2261047.1"/>
    </source>
</evidence>
<dbReference type="AlphaFoldDB" id="A0A8X7U059"/>
<proteinExistence type="predicted"/>
<reference evidence="1 2" key="1">
    <citation type="submission" date="2020-02" db="EMBL/GenBank/DDBJ databases">
        <authorList>
            <person name="Ma Q."/>
            <person name="Huang Y."/>
            <person name="Song X."/>
            <person name="Pei D."/>
        </authorList>
    </citation>
    <scope>NUCLEOTIDE SEQUENCE [LARGE SCALE GENOMIC DNA]</scope>
    <source>
        <strain evidence="1">Sxm20200214</strain>
        <tissue evidence="1">Leaf</tissue>
    </source>
</reference>
<gene>
    <name evidence="1" type="ORF">Bca52824_068126</name>
</gene>
<protein>
    <submittedName>
        <fullName evidence="1">Uncharacterized protein</fullName>
    </submittedName>
</protein>
<keyword evidence="2" id="KW-1185">Reference proteome</keyword>
<name>A0A8X7U059_BRACI</name>
<sequence>MFDFKGCEISQKRKKATQLIFVQALKNYGMSFCLCSSRGITSRKEIRHARFGRSLTVDTCQRRGVHLFKYGWQSQDLTSSLDHHNLKKQGSHHFVSGFQSQKTVFPGRQRLVELEQLRKPDSYLGITAESAEMLNVKVQKDSVGSYVDEWRRKESSCLCDSWDNI</sequence>
<comment type="caution">
    <text evidence="1">The sequence shown here is derived from an EMBL/GenBank/DDBJ whole genome shotgun (WGS) entry which is preliminary data.</text>
</comment>
<accession>A0A8X7U059</accession>
<organism evidence="1 2">
    <name type="scientific">Brassica carinata</name>
    <name type="common">Ethiopian mustard</name>
    <name type="synonym">Abyssinian cabbage</name>
    <dbReference type="NCBI Taxonomy" id="52824"/>
    <lineage>
        <taxon>Eukaryota</taxon>
        <taxon>Viridiplantae</taxon>
        <taxon>Streptophyta</taxon>
        <taxon>Embryophyta</taxon>
        <taxon>Tracheophyta</taxon>
        <taxon>Spermatophyta</taxon>
        <taxon>Magnoliopsida</taxon>
        <taxon>eudicotyledons</taxon>
        <taxon>Gunneridae</taxon>
        <taxon>Pentapetalae</taxon>
        <taxon>rosids</taxon>
        <taxon>malvids</taxon>
        <taxon>Brassicales</taxon>
        <taxon>Brassicaceae</taxon>
        <taxon>Brassiceae</taxon>
        <taxon>Brassica</taxon>
    </lineage>
</organism>